<organism evidence="1 2">
    <name type="scientific">Rhododendron molle</name>
    <name type="common">Chinese azalea</name>
    <name type="synonym">Azalea mollis</name>
    <dbReference type="NCBI Taxonomy" id="49168"/>
    <lineage>
        <taxon>Eukaryota</taxon>
        <taxon>Viridiplantae</taxon>
        <taxon>Streptophyta</taxon>
        <taxon>Embryophyta</taxon>
        <taxon>Tracheophyta</taxon>
        <taxon>Spermatophyta</taxon>
        <taxon>Magnoliopsida</taxon>
        <taxon>eudicotyledons</taxon>
        <taxon>Gunneridae</taxon>
        <taxon>Pentapetalae</taxon>
        <taxon>asterids</taxon>
        <taxon>Ericales</taxon>
        <taxon>Ericaceae</taxon>
        <taxon>Ericoideae</taxon>
        <taxon>Rhodoreae</taxon>
        <taxon>Rhododendron</taxon>
    </lineage>
</organism>
<sequence>MLYVLCIFSMTDEIIQKYALKGRAPSAFILYKYSLLKRDVGEQWKNLSNEHRQKYKNLAELAKEELAKHKAVLPPKPKKKKIQNRISLKSIVRIVQKLSADQRRAVQLIGLGGILELRCTTLNHPLCNWLVQKFDPISRSLIVHGQTFLLTDSHVHECLGINAQDNLIELDGNTSVEFSQVYKNLGMKNGVVQLKELREYLEKTEEVDDVFKRKFALYILGCFL</sequence>
<evidence type="ECO:0000313" key="1">
    <source>
        <dbReference type="EMBL" id="KAI8572671.1"/>
    </source>
</evidence>
<protein>
    <submittedName>
        <fullName evidence="1">Uncharacterized protein</fullName>
    </submittedName>
</protein>
<comment type="caution">
    <text evidence="1">The sequence shown here is derived from an EMBL/GenBank/DDBJ whole genome shotgun (WGS) entry which is preliminary data.</text>
</comment>
<keyword evidence="2" id="KW-1185">Reference proteome</keyword>
<reference evidence="1" key="1">
    <citation type="submission" date="2022-02" db="EMBL/GenBank/DDBJ databases">
        <title>Plant Genome Project.</title>
        <authorList>
            <person name="Zhang R.-G."/>
        </authorList>
    </citation>
    <scope>NUCLEOTIDE SEQUENCE</scope>
    <source>
        <strain evidence="1">AT1</strain>
    </source>
</reference>
<gene>
    <name evidence="1" type="ORF">RHMOL_Rhmol01G0217600</name>
</gene>
<dbReference type="Proteomes" id="UP001062846">
    <property type="component" value="Chromosome 1"/>
</dbReference>
<name>A0ACC0Q5G9_RHOML</name>
<evidence type="ECO:0000313" key="2">
    <source>
        <dbReference type="Proteomes" id="UP001062846"/>
    </source>
</evidence>
<dbReference type="EMBL" id="CM046388">
    <property type="protein sequence ID" value="KAI8572671.1"/>
    <property type="molecule type" value="Genomic_DNA"/>
</dbReference>
<accession>A0ACC0Q5G9</accession>
<proteinExistence type="predicted"/>